<dbReference type="Pfam" id="PF14595">
    <property type="entry name" value="Thioredoxin_9"/>
    <property type="match status" value="1"/>
</dbReference>
<sequence>MNEVIKSGLENSMSYDAYRDLVKQLAEDNSTTGLAKTKVLVDYTKLNDRRMKRWDKTIKISEEAQRKILDFNQSITWLIITESWCGDAAHVMPALNKIAELNNKINIRIVLRDENLELIDAFLTNGGRAIAKVIMIDDETGDVINTYGPRPSEATAIVNAYKAEHGKLTSEFKEDLQRWYNSNKGQNIIDDITKMLCEFQPSICL</sequence>
<organism evidence="1 2">
    <name type="scientific">Flavivirga aquatica</name>
    <dbReference type="NCBI Taxonomy" id="1849968"/>
    <lineage>
        <taxon>Bacteria</taxon>
        <taxon>Pseudomonadati</taxon>
        <taxon>Bacteroidota</taxon>
        <taxon>Flavobacteriia</taxon>
        <taxon>Flavobacteriales</taxon>
        <taxon>Flavobacteriaceae</taxon>
        <taxon>Flavivirga</taxon>
    </lineage>
</organism>
<proteinExistence type="predicted"/>
<gene>
    <name evidence="1" type="ORF">A8C32_11235</name>
</gene>
<keyword evidence="2" id="KW-1185">Reference proteome</keyword>
<dbReference type="InterPro" id="IPR036249">
    <property type="entry name" value="Thioredoxin-like_sf"/>
</dbReference>
<dbReference type="SUPFAM" id="SSF52833">
    <property type="entry name" value="Thioredoxin-like"/>
    <property type="match status" value="1"/>
</dbReference>
<dbReference type="AlphaFoldDB" id="A0A1E5TD57"/>
<dbReference type="OrthoDB" id="6120799at2"/>
<accession>A0A1E5TD57</accession>
<evidence type="ECO:0000313" key="2">
    <source>
        <dbReference type="Proteomes" id="UP000095713"/>
    </source>
</evidence>
<dbReference type="Gene3D" id="3.40.30.10">
    <property type="entry name" value="Glutaredoxin"/>
    <property type="match status" value="1"/>
</dbReference>
<dbReference type="EMBL" id="MDJD01000007">
    <property type="protein sequence ID" value="OEK09289.1"/>
    <property type="molecule type" value="Genomic_DNA"/>
</dbReference>
<comment type="caution">
    <text evidence="1">The sequence shown here is derived from an EMBL/GenBank/DDBJ whole genome shotgun (WGS) entry which is preliminary data.</text>
</comment>
<reference evidence="1 2" key="1">
    <citation type="submission" date="2016-05" db="EMBL/GenBank/DDBJ databases">
        <title>Draft Genome Sequence of Algibacter sp. Strain SK-16 Isolated from the Surface Water of Aburatsubo Inlet.</title>
        <authorList>
            <person name="Wong S.-K."/>
            <person name="Yoshizawa S."/>
            <person name="Nakajima Y."/>
            <person name="Ogura Y."/>
            <person name="Tetsuya H."/>
            <person name="Hamasaki K."/>
        </authorList>
    </citation>
    <scope>NUCLEOTIDE SEQUENCE [LARGE SCALE GENOMIC DNA]</scope>
    <source>
        <strain evidence="1 2">SK-16</strain>
    </source>
</reference>
<dbReference type="STRING" id="1849968.A8C32_11235"/>
<dbReference type="RefSeq" id="WP_069828726.1">
    <property type="nucleotide sequence ID" value="NZ_MDJD01000007.1"/>
</dbReference>
<name>A0A1E5TD57_9FLAO</name>
<evidence type="ECO:0000313" key="1">
    <source>
        <dbReference type="EMBL" id="OEK09289.1"/>
    </source>
</evidence>
<protein>
    <submittedName>
        <fullName evidence="1">Thioredoxin</fullName>
    </submittedName>
</protein>
<dbReference type="Proteomes" id="UP000095713">
    <property type="component" value="Unassembled WGS sequence"/>
</dbReference>